<organism evidence="9 10">
    <name type="scientific">Chitinophaga alhagiae</name>
    <dbReference type="NCBI Taxonomy" id="2203219"/>
    <lineage>
        <taxon>Bacteria</taxon>
        <taxon>Pseudomonadati</taxon>
        <taxon>Bacteroidota</taxon>
        <taxon>Chitinophagia</taxon>
        <taxon>Chitinophagales</taxon>
        <taxon>Chitinophagaceae</taxon>
        <taxon>Chitinophaga</taxon>
    </lineage>
</organism>
<dbReference type="InterPro" id="IPR023997">
    <property type="entry name" value="TonB-dep_OMP_SusC/RagA_CS"/>
</dbReference>
<evidence type="ECO:0000256" key="3">
    <source>
        <dbReference type="ARBA" id="ARBA00022452"/>
    </source>
</evidence>
<evidence type="ECO:0000256" key="7">
    <source>
        <dbReference type="PROSITE-ProRule" id="PRU01360"/>
    </source>
</evidence>
<dbReference type="InterPro" id="IPR008969">
    <property type="entry name" value="CarboxyPept-like_regulatory"/>
</dbReference>
<feature type="domain" description="TonB-dependent receptor plug" evidence="8">
    <location>
        <begin position="121"/>
        <end position="229"/>
    </location>
</feature>
<evidence type="ECO:0000256" key="6">
    <source>
        <dbReference type="ARBA" id="ARBA00023237"/>
    </source>
</evidence>
<dbReference type="RefSeq" id="WP_119076719.1">
    <property type="nucleotide sequence ID" value="NZ_CP029600.1"/>
</dbReference>
<sequence length="1057" mass="115709">MKIISIAILLTGLLMLFPSLFLHAQQKKWMVSGSISTSANTEKLPYASVLEKGGSNVVKSDTIGNFQIAVSSPDAILVISYVGYKTREVNVGGRTKIDIVLEQEPASMNEVVIIGYGAVAKKDLTGSVASVNLSDLSKAPVASFQQALAGRVAGVQVSSVDGQPGEGLNIVIRGNNSLTGSNAPLYVIDGFPMEDFNSNSLNIAEIESIDILKDASATAIYGARGANGVVMITTKKGKTGEARVTYTGSAGYSDVGRANLEVLGPYDFIKLQQEIDPQRAASLYFKDSDPATPDLTIEDFRNAKGINWFDRIVGIGAFQNHSAGVNGGTAKTKYALSLSYLNQDGVVMRSGFDRLQGRFNIDQAVGRKFKIGLNVNFADSKVSGIKPREQTSKAVGSGNSNVQNLFYNLWTYRPISGRETDLEDEGVDPAAETFLFNPLKSAQNEYDVAKTRNTTINGYLEYDLSNSLKLRFTGSADLSATRSELFNNSNTRSGSPLTGVGRTNGVNGGLWQDDVVNLSNENSLTYTRRFNKSHQLTAVGVVSVQSRKASRFGYKANLIPNEALGIDGLDEGVIFDKESASTSWGLVSFTSRVNYNLFQKYLFTATFRADGSSKFPADSKWGYFPSGAVAWRLSDEPFMKNVSFISNAKLRTSFGLTGNNRVSDFGYLPNIILGTYYPFGSASSLPAYYQGRLENKNLKWESTRQFDAGIELGFLKDRLGIEMDYYQKHTYDLLLSSQIASSTGYGSATVNIGETRNKGFELTLNSRNITTRNFSWNSNINISFNQNKLVALSAGEDLRMTPIPSFSTNFPSPAWISRVGNQLVHYYGFVYDGVYQYDDFNKIPGGYELKNELPATAGLLGTNARQPGDAKYKDLNNDGIVDDADQTLIGNPYPKHTGGFNNNFTYKNFDLNVFFQWSYGNEVLNANNIFMEGLNGAILGRNVKATYVNRWTPENQHTTIPRSGSSGISGVFSTRYIENASFLRLKTISLGYNFRKDFIKGLKSTRVYVAAQNLYTWTNYSGPDPEVSTKGFGLSPGLDFSAYPIAQTFVFGLNISL</sequence>
<keyword evidence="2 7" id="KW-0813">Transport</keyword>
<dbReference type="Pfam" id="PF13715">
    <property type="entry name" value="CarbopepD_reg_2"/>
    <property type="match status" value="1"/>
</dbReference>
<dbReference type="PROSITE" id="PS52016">
    <property type="entry name" value="TONB_DEPENDENT_REC_3"/>
    <property type="match status" value="1"/>
</dbReference>
<dbReference type="NCBIfam" id="TIGR04057">
    <property type="entry name" value="SusC_RagA_signa"/>
    <property type="match status" value="1"/>
</dbReference>
<dbReference type="NCBIfam" id="TIGR04056">
    <property type="entry name" value="OMP_RagA_SusC"/>
    <property type="match status" value="1"/>
</dbReference>
<dbReference type="Pfam" id="PF07715">
    <property type="entry name" value="Plug"/>
    <property type="match status" value="1"/>
</dbReference>
<gene>
    <name evidence="9" type="ORF">DLD77_03605</name>
</gene>
<dbReference type="EMBL" id="CP029600">
    <property type="protein sequence ID" value="AWO00845.1"/>
    <property type="molecule type" value="Genomic_DNA"/>
</dbReference>
<evidence type="ECO:0000313" key="10">
    <source>
        <dbReference type="Proteomes" id="UP000246099"/>
    </source>
</evidence>
<keyword evidence="10" id="KW-1185">Reference proteome</keyword>
<accession>A0ABM6WA99</accession>
<dbReference type="Proteomes" id="UP000246099">
    <property type="component" value="Chromosome"/>
</dbReference>
<dbReference type="InterPro" id="IPR036942">
    <property type="entry name" value="Beta-barrel_TonB_sf"/>
</dbReference>
<evidence type="ECO:0000259" key="8">
    <source>
        <dbReference type="Pfam" id="PF07715"/>
    </source>
</evidence>
<evidence type="ECO:0000256" key="1">
    <source>
        <dbReference type="ARBA" id="ARBA00004571"/>
    </source>
</evidence>
<evidence type="ECO:0000256" key="4">
    <source>
        <dbReference type="ARBA" id="ARBA00022692"/>
    </source>
</evidence>
<evidence type="ECO:0000256" key="5">
    <source>
        <dbReference type="ARBA" id="ARBA00023136"/>
    </source>
</evidence>
<evidence type="ECO:0000313" key="9">
    <source>
        <dbReference type="EMBL" id="AWO00845.1"/>
    </source>
</evidence>
<dbReference type="InterPro" id="IPR012910">
    <property type="entry name" value="Plug_dom"/>
</dbReference>
<dbReference type="Gene3D" id="2.40.170.20">
    <property type="entry name" value="TonB-dependent receptor, beta-barrel domain"/>
    <property type="match status" value="1"/>
</dbReference>
<dbReference type="SUPFAM" id="SSF49464">
    <property type="entry name" value="Carboxypeptidase regulatory domain-like"/>
    <property type="match status" value="1"/>
</dbReference>
<evidence type="ECO:0000256" key="2">
    <source>
        <dbReference type="ARBA" id="ARBA00022448"/>
    </source>
</evidence>
<dbReference type="Gene3D" id="2.170.130.10">
    <property type="entry name" value="TonB-dependent receptor, plug domain"/>
    <property type="match status" value="1"/>
</dbReference>
<keyword evidence="5 7" id="KW-0472">Membrane</keyword>
<dbReference type="InterPro" id="IPR023996">
    <property type="entry name" value="TonB-dep_OMP_SusC/RagA"/>
</dbReference>
<reference evidence="9 10" key="1">
    <citation type="submission" date="2018-05" db="EMBL/GenBank/DDBJ databases">
        <title>Chitinophaga sp. nov., isolated from rhizosphere soil of Alhagi.</title>
        <authorList>
            <person name="Liu Y."/>
        </authorList>
    </citation>
    <scope>NUCLEOTIDE SEQUENCE [LARGE SCALE GENOMIC DNA]</scope>
    <source>
        <strain evidence="9 10">T22</strain>
    </source>
</reference>
<keyword evidence="4 7" id="KW-0812">Transmembrane</keyword>
<dbReference type="SUPFAM" id="SSF56935">
    <property type="entry name" value="Porins"/>
    <property type="match status" value="1"/>
</dbReference>
<protein>
    <submittedName>
        <fullName evidence="9">SusC/RagA family TonB-linked outer membrane protein</fullName>
    </submittedName>
</protein>
<dbReference type="InterPro" id="IPR039426">
    <property type="entry name" value="TonB-dep_rcpt-like"/>
</dbReference>
<keyword evidence="3 7" id="KW-1134">Transmembrane beta strand</keyword>
<comment type="subcellular location">
    <subcellularLocation>
        <location evidence="1 7">Cell outer membrane</location>
        <topology evidence="1 7">Multi-pass membrane protein</topology>
    </subcellularLocation>
</comment>
<keyword evidence="6 7" id="KW-0998">Cell outer membrane</keyword>
<comment type="similarity">
    <text evidence="7">Belongs to the TonB-dependent receptor family.</text>
</comment>
<name>A0ABM6WA99_9BACT</name>
<dbReference type="InterPro" id="IPR037066">
    <property type="entry name" value="Plug_dom_sf"/>
</dbReference>
<proteinExistence type="inferred from homology"/>